<sequence>MCDPGKLILLYKNAVICDNPCEQFSIERDLYHEILSLRNGSPATNNDYNDNGYIFTGASDPLANETNFSNMYKTIIAINELNVDVEIITKYDDKLNELLDKIENDVMWNAVTVENLLASPTPSCRIASLEYMRTRLRTLISNNGRTAVKELPAYEGLNEFNDVEVSIPNDFFIQNAKIVSAHKVLNFRLTEELNPHYITHPSESLLIAIIANKAVGPTFFSYGLRLFHLLFERIQDDTFTYYHMPVEFRSDGAYVTSQYHTYIVMWLRITLNHLTLTLNYYHSHKYSKDMMKVHEEAILFLMANPFENGKKYKKCITPINLYYGMDIKPPKHEDTASIHLHPWYNLTNADLQAKPSVFNDQVDCTGVCLNMKSQKFDKACYTQGVREYIKDGFNMMQEYGLEVLSKFITDNLIYVMYNERIIHNVIWMRLPLSYTGYARSHKITDVIPPLIENVEHNISHKETNDYKAIASGIIQRLFMCGKTQTERLISQGAYPDSHSFRASISTYMTTKSSGTAPIEMSFTIRDLKTKDVKVIRQRSTSKAGRAMCSGSDSFDMSNVEPRYFNIHDYYKSRGPDDRKRIEESGLDATDIANMRLMTIGTRATTATRDIRGIYIISAPLHIALCAVAKPHVDDTSQYDSSRTSNDLFNTSDNYGASILTQFQDGSLDAYAPFVMATADRRKIIVAADCSAWDQHCQSDFIEAWFSGMKAAFDAHPVGATETYMFKDAKGLTLGQICVEIINYIKRGIYSMAYGDNIRIVETNFMLSGLLVTFLLNSLINSEITYTMLPTFIEQKLTIYFLLIAGDDIAMVFDADDVNAASIEELRNAVVKHYTDAGHKINPNKSVISNRNIEMAKIYAQHGFVFNDPYMQGNESEKNTKDDSRLTALRGLVHKQFDLFRRSSSNTRYTCTMLRLTAGLAYHLKIVDSRVAERLRLSRAQRKMSNKDVVNIKVKYYPPYAAVILPSAVSGGLGCSWTGTSLNEVVYLQEQMYDSFRNSIPIVDALDFSSKEIFSMAFLKKVIPPSYQHLIPSTRRNADVEVQDVKVTSMSRSDGPLSIDAGLKFRLSMLQPTKVDLAHNADTRLREQGIEIADTMKYSNAPYMDMIQFADTLKRSASANADDSYYNIKKIFTDTWDLAFKPDCNITLYKFYPLYQAVTWDMTFYDKSVKHYHNAAVRKPIAPDTYKECERLYKPRSGKSIRINLMGLNKALTQFTSITGAHVTPEAIMAEMLRHNMFSDVNADDRMTALLTSISGDADTSARTVRQLSSESHTWADMMMASSINATLLETLDIRPSNLNALIMSRIPNFPPVLTRVFRIVGFHYMLCCATYKNAEVATMEFRKNQHTDRLMMRTKTAKKIVDKDAVDEVHPHVHDTYVKLHENIRYLNGVYRDENHD</sequence>
<reference evidence="7" key="1">
    <citation type="journal article" date="2019" name="Viruses">
        <title>Meta-Transcriptomic Comparison of the RNA Viromes of the Mosquito Vectors Culex pipiens and Culex torrentium in Northern Europe.</title>
        <authorList>
            <person name="Pettersson J.H.O."/>
            <person name="Shi M."/>
            <person name="Eden J.-S."/>
            <person name="Holmes E.C."/>
            <person name="Hesson J.C."/>
        </authorList>
    </citation>
    <scope>NUCLEOTIDE SEQUENCE</scope>
    <source>
        <strain evidence="7">OTU5</strain>
    </source>
</reference>
<organism evidence="7">
    <name type="scientific">Valmbacken virus</name>
    <dbReference type="NCBI Taxonomy" id="2651939"/>
    <lineage>
        <taxon>Viruses</taxon>
        <taxon>Riboviria</taxon>
        <taxon>Orthornavirae</taxon>
        <taxon>Duplornaviricota</taxon>
        <taxon>Resentoviricetes</taxon>
        <taxon>Reovirales</taxon>
    </lineage>
</organism>
<dbReference type="GO" id="GO:0039694">
    <property type="term" value="P:viral RNA genome replication"/>
    <property type="evidence" value="ECO:0007669"/>
    <property type="project" value="InterPro"/>
</dbReference>
<accession>A0A5Q0TW64</accession>
<keyword evidence="2 7" id="KW-0696">RNA-directed RNA polymerase</keyword>
<name>A0A5Q0TW64_9REOV</name>
<keyword evidence="3" id="KW-0808">Transferase</keyword>
<evidence type="ECO:0000313" key="7">
    <source>
        <dbReference type="EMBL" id="QGA70899.1"/>
    </source>
</evidence>
<proteinExistence type="predicted"/>
<keyword evidence="4" id="KW-0548">Nucleotidyltransferase</keyword>
<dbReference type="EC" id="2.7.7.48" evidence="1"/>
<dbReference type="PROSITE" id="PS50507">
    <property type="entry name" value="RDRP_SSRNA_POS"/>
    <property type="match status" value="1"/>
</dbReference>
<evidence type="ECO:0000256" key="3">
    <source>
        <dbReference type="ARBA" id="ARBA00022679"/>
    </source>
</evidence>
<evidence type="ECO:0000256" key="4">
    <source>
        <dbReference type="ARBA" id="ARBA00022695"/>
    </source>
</evidence>
<evidence type="ECO:0000256" key="5">
    <source>
        <dbReference type="ARBA" id="ARBA00022953"/>
    </source>
</evidence>
<evidence type="ECO:0000256" key="2">
    <source>
        <dbReference type="ARBA" id="ARBA00022484"/>
    </source>
</evidence>
<dbReference type="InterPro" id="IPR007094">
    <property type="entry name" value="RNA-dir_pol_PSvirus"/>
</dbReference>
<evidence type="ECO:0000256" key="1">
    <source>
        <dbReference type="ARBA" id="ARBA00012494"/>
    </source>
</evidence>
<dbReference type="GO" id="GO:0003968">
    <property type="term" value="F:RNA-directed RNA polymerase activity"/>
    <property type="evidence" value="ECO:0007669"/>
    <property type="project" value="UniProtKB-KW"/>
</dbReference>
<keyword evidence="5" id="KW-0693">Viral RNA replication</keyword>
<protein>
    <recommendedName>
        <fullName evidence="1">RNA-directed RNA polymerase</fullName>
        <ecNumber evidence="1">2.7.7.48</ecNumber>
    </recommendedName>
</protein>
<feature type="domain" description="RdRp catalytic" evidence="6">
    <location>
        <begin position="682"/>
        <end position="820"/>
    </location>
</feature>
<dbReference type="SUPFAM" id="SSF56672">
    <property type="entry name" value="DNA/RNA polymerases"/>
    <property type="match status" value="1"/>
</dbReference>
<dbReference type="Gene3D" id="3.30.70.2480">
    <property type="match status" value="1"/>
</dbReference>
<dbReference type="InterPro" id="IPR043502">
    <property type="entry name" value="DNA/RNA_pol_sf"/>
</dbReference>
<dbReference type="EMBL" id="MK440622">
    <property type="protein sequence ID" value="QGA70899.1"/>
    <property type="molecule type" value="Genomic_RNA"/>
</dbReference>
<evidence type="ECO:0000259" key="6">
    <source>
        <dbReference type="PROSITE" id="PS50507"/>
    </source>
</evidence>